<sequence>MKKVIYDCDNTMGISNRDIDDGLALLYLINNPEVELLGVTCTYGNDNIDYVYNQTIELMKEINCDIPVYKGRGGYKMKDYYAGVYINETSKNIEDVKKNEAAQFIVSMVHKYPEELSIIATGSMQNLYDASIIDQSIIANIKEIVLMGGITKPLKVGNKIMNELNFSVCPEGAFTVLNKATKLSVLTGNNCMDVEFTGDEFRALKKRFEEEGHKLKNEFVIRKIEKWMNEFKDEYGCDSIVLWDVIAAIYLTNPELFDDRFVTIRSKLDDFSIGYINTIRDYTENVTLSREDVFKIVDRYKDVELNIGRNVINLPTVKSSEEVNKKMIEIVHG</sequence>
<organism evidence="2 3">
    <name type="scientific">Peptostreptococcus russellii</name>
    <dbReference type="NCBI Taxonomy" id="215200"/>
    <lineage>
        <taxon>Bacteria</taxon>
        <taxon>Bacillati</taxon>
        <taxon>Bacillota</taxon>
        <taxon>Clostridia</taxon>
        <taxon>Peptostreptococcales</taxon>
        <taxon>Peptostreptococcaceae</taxon>
        <taxon>Peptostreptococcus</taxon>
    </lineage>
</organism>
<dbReference type="InterPro" id="IPR001910">
    <property type="entry name" value="Inosine/uridine_hydrolase_dom"/>
</dbReference>
<dbReference type="AlphaFoldDB" id="A0A1H8HQJ9"/>
<evidence type="ECO:0000313" key="3">
    <source>
        <dbReference type="Proteomes" id="UP000199512"/>
    </source>
</evidence>
<evidence type="ECO:0000313" key="2">
    <source>
        <dbReference type="EMBL" id="SEN58482.1"/>
    </source>
</evidence>
<dbReference type="OrthoDB" id="9797882at2"/>
<name>A0A1H8HQJ9_9FIRM</name>
<dbReference type="Gene3D" id="3.90.245.10">
    <property type="entry name" value="Ribonucleoside hydrolase-like"/>
    <property type="match status" value="1"/>
</dbReference>
<proteinExistence type="predicted"/>
<dbReference type="InterPro" id="IPR036452">
    <property type="entry name" value="Ribo_hydro-like"/>
</dbReference>
<accession>A0A1H8HQJ9</accession>
<dbReference type="GO" id="GO:0016799">
    <property type="term" value="F:hydrolase activity, hydrolyzing N-glycosyl compounds"/>
    <property type="evidence" value="ECO:0007669"/>
    <property type="project" value="InterPro"/>
</dbReference>
<dbReference type="PANTHER" id="PTHR46190:SF1">
    <property type="entry name" value="SI:CH211-201H21.5"/>
    <property type="match status" value="1"/>
</dbReference>
<gene>
    <name evidence="2" type="ORF">SAMN05216454_10652</name>
</gene>
<keyword evidence="2" id="KW-0378">Hydrolase</keyword>
<dbReference type="STRING" id="215200.SAMN05216454_10652"/>
<dbReference type="Pfam" id="PF01156">
    <property type="entry name" value="IU_nuc_hydro"/>
    <property type="match status" value="1"/>
</dbReference>
<dbReference type="Proteomes" id="UP000199512">
    <property type="component" value="Unassembled WGS sequence"/>
</dbReference>
<dbReference type="EMBL" id="FODF01000006">
    <property type="protein sequence ID" value="SEN58482.1"/>
    <property type="molecule type" value="Genomic_DNA"/>
</dbReference>
<protein>
    <submittedName>
        <fullName evidence="2">Inosine-uridine nucleoside N-ribohydrolase</fullName>
    </submittedName>
</protein>
<keyword evidence="3" id="KW-1185">Reference proteome</keyword>
<evidence type="ECO:0000259" key="1">
    <source>
        <dbReference type="Pfam" id="PF01156"/>
    </source>
</evidence>
<dbReference type="InterPro" id="IPR052775">
    <property type="entry name" value="IUN_hydrolase"/>
</dbReference>
<dbReference type="SUPFAM" id="SSF53590">
    <property type="entry name" value="Nucleoside hydrolase"/>
    <property type="match status" value="1"/>
</dbReference>
<dbReference type="RefSeq" id="WP_091975326.1">
    <property type="nucleotide sequence ID" value="NZ_CAUWDX010000034.1"/>
</dbReference>
<reference evidence="2 3" key="1">
    <citation type="submission" date="2016-10" db="EMBL/GenBank/DDBJ databases">
        <authorList>
            <person name="de Groot N.N."/>
        </authorList>
    </citation>
    <scope>NUCLEOTIDE SEQUENCE [LARGE SCALE GENOMIC DNA]</scope>
    <source>
        <strain evidence="2 3">Calf135</strain>
    </source>
</reference>
<feature type="domain" description="Inosine/uridine-preferring nucleoside hydrolase" evidence="1">
    <location>
        <begin position="4"/>
        <end position="268"/>
    </location>
</feature>
<dbReference type="PANTHER" id="PTHR46190">
    <property type="entry name" value="SI:CH211-201H21.5-RELATED"/>
    <property type="match status" value="1"/>
</dbReference>